<protein>
    <recommendedName>
        <fullName evidence="3">Protein HtrL</fullName>
    </recommendedName>
</protein>
<evidence type="ECO:0000313" key="1">
    <source>
        <dbReference type="EMBL" id="OWF55179.1"/>
    </source>
</evidence>
<reference evidence="1 2" key="1">
    <citation type="journal article" date="2017" name="Nat. Ecol. Evol.">
        <title>Scallop genome provides insights into evolution of bilaterian karyotype and development.</title>
        <authorList>
            <person name="Wang S."/>
            <person name="Zhang J."/>
            <person name="Jiao W."/>
            <person name="Li J."/>
            <person name="Xun X."/>
            <person name="Sun Y."/>
            <person name="Guo X."/>
            <person name="Huan P."/>
            <person name="Dong B."/>
            <person name="Zhang L."/>
            <person name="Hu X."/>
            <person name="Sun X."/>
            <person name="Wang J."/>
            <person name="Zhao C."/>
            <person name="Wang Y."/>
            <person name="Wang D."/>
            <person name="Huang X."/>
            <person name="Wang R."/>
            <person name="Lv J."/>
            <person name="Li Y."/>
            <person name="Zhang Z."/>
            <person name="Liu B."/>
            <person name="Lu W."/>
            <person name="Hui Y."/>
            <person name="Liang J."/>
            <person name="Zhou Z."/>
            <person name="Hou R."/>
            <person name="Li X."/>
            <person name="Liu Y."/>
            <person name="Li H."/>
            <person name="Ning X."/>
            <person name="Lin Y."/>
            <person name="Zhao L."/>
            <person name="Xing Q."/>
            <person name="Dou J."/>
            <person name="Li Y."/>
            <person name="Mao J."/>
            <person name="Guo H."/>
            <person name="Dou H."/>
            <person name="Li T."/>
            <person name="Mu C."/>
            <person name="Jiang W."/>
            <person name="Fu Q."/>
            <person name="Fu X."/>
            <person name="Miao Y."/>
            <person name="Liu J."/>
            <person name="Yu Q."/>
            <person name="Li R."/>
            <person name="Liao H."/>
            <person name="Li X."/>
            <person name="Kong Y."/>
            <person name="Jiang Z."/>
            <person name="Chourrout D."/>
            <person name="Li R."/>
            <person name="Bao Z."/>
        </authorList>
    </citation>
    <scope>NUCLEOTIDE SEQUENCE [LARGE SCALE GENOMIC DNA]</scope>
    <source>
        <strain evidence="1 2">PY_sf001</strain>
    </source>
</reference>
<name>A0A210R2E9_MIZYE</name>
<proteinExistence type="predicted"/>
<evidence type="ECO:0000313" key="2">
    <source>
        <dbReference type="Proteomes" id="UP000242188"/>
    </source>
</evidence>
<accession>A0A210R2E9</accession>
<dbReference type="InterPro" id="IPR011735">
    <property type="entry name" value="WlaTC/HtrL_glycosyltransf"/>
</dbReference>
<organism evidence="1 2">
    <name type="scientific">Mizuhopecten yessoensis</name>
    <name type="common">Japanese scallop</name>
    <name type="synonym">Patinopecten yessoensis</name>
    <dbReference type="NCBI Taxonomy" id="6573"/>
    <lineage>
        <taxon>Eukaryota</taxon>
        <taxon>Metazoa</taxon>
        <taxon>Spiralia</taxon>
        <taxon>Lophotrochozoa</taxon>
        <taxon>Mollusca</taxon>
        <taxon>Bivalvia</taxon>
        <taxon>Autobranchia</taxon>
        <taxon>Pteriomorphia</taxon>
        <taxon>Pectinida</taxon>
        <taxon>Pectinoidea</taxon>
        <taxon>Pectinidae</taxon>
        <taxon>Mizuhopecten</taxon>
    </lineage>
</organism>
<comment type="caution">
    <text evidence="1">The sequence shown here is derived from an EMBL/GenBank/DDBJ whole genome shotgun (WGS) entry which is preliminary data.</text>
</comment>
<dbReference type="AlphaFoldDB" id="A0A210R2E9"/>
<sequence>METHVPGELSHQKMKGKWWMIKKIKLFKNYLQAKSSADIVQLYPALGYYVLLCMLFFQLQWYTQDSWEASNMYVPPSPVPREHIDNMAQLEDGITFVTAYFDLGTFKKGSIAFKYFGKQNYKNWMTAFSKLNNSVILFTDSLEIEILFRNLRKQFPSHMTRIINIQQDSLWSFKLAPQIKQIYAQPGYPHYPPNTVNEKYSCAMHVKYEALEMVIRQKQYKTKQLAWIDIGYFRDKETKPFTLEIPPDLKKDHIAFMQIDKFEEGLLPLDIIGDNMVWIAGGMFLGQPDYLLTFIADYRRTVESLIVDKMMSTDQQVLYIMYSKNTKVRARVPIQVYYHICRCDWFFLGSICRYTWEKKHWHRPPVGYFGALAL</sequence>
<gene>
    <name evidence="1" type="ORF">KP79_PYT20267</name>
</gene>
<dbReference type="Proteomes" id="UP000242188">
    <property type="component" value="Unassembled WGS sequence"/>
</dbReference>
<dbReference type="Pfam" id="PF09612">
    <property type="entry name" value="HtrL_YibB"/>
    <property type="match status" value="1"/>
</dbReference>
<evidence type="ECO:0008006" key="3">
    <source>
        <dbReference type="Google" id="ProtNLM"/>
    </source>
</evidence>
<dbReference type="OrthoDB" id="411632at2759"/>
<keyword evidence="2" id="KW-1185">Reference proteome</keyword>
<dbReference type="EMBL" id="NEDP02000751">
    <property type="protein sequence ID" value="OWF55179.1"/>
    <property type="molecule type" value="Genomic_DNA"/>
</dbReference>